<evidence type="ECO:0000259" key="12">
    <source>
        <dbReference type="Pfam" id="PF00082"/>
    </source>
</evidence>
<evidence type="ECO:0000259" key="14">
    <source>
        <dbReference type="Pfam" id="PF05922"/>
    </source>
</evidence>
<feature type="domain" description="Subtilisin-like protease fibronectin type-III" evidence="15">
    <location>
        <begin position="685"/>
        <end position="782"/>
    </location>
</feature>
<dbReference type="PROSITE" id="PS51892">
    <property type="entry name" value="SUBTILASE"/>
    <property type="match status" value="1"/>
</dbReference>
<keyword evidence="5" id="KW-0732">Signal</keyword>
<feature type="domain" description="PA" evidence="13">
    <location>
        <begin position="403"/>
        <end position="487"/>
    </location>
</feature>
<comment type="similarity">
    <text evidence="2 10">Belongs to the peptidase S8 family.</text>
</comment>
<dbReference type="PRINTS" id="PR00723">
    <property type="entry name" value="SUBTILISIN"/>
</dbReference>
<dbReference type="FunFam" id="3.50.30.30:FF:000005">
    <property type="entry name" value="subtilisin-like protease SBT1.5"/>
    <property type="match status" value="1"/>
</dbReference>
<feature type="active site" description="Charge relay system" evidence="9 10">
    <location>
        <position position="245"/>
    </location>
</feature>
<dbReference type="InterPro" id="IPR037045">
    <property type="entry name" value="S8pro/Inhibitor_I9_sf"/>
</dbReference>
<keyword evidence="3" id="KW-0964">Secreted</keyword>
<evidence type="ECO:0000256" key="1">
    <source>
        <dbReference type="ARBA" id="ARBA00004613"/>
    </source>
</evidence>
<dbReference type="Pfam" id="PF05922">
    <property type="entry name" value="Inhibitor_I9"/>
    <property type="match status" value="1"/>
</dbReference>
<dbReference type="GO" id="GO:0004252">
    <property type="term" value="F:serine-type endopeptidase activity"/>
    <property type="evidence" value="ECO:0007669"/>
    <property type="project" value="UniProtKB-UniRule"/>
</dbReference>
<protein>
    <submittedName>
        <fullName evidence="16">Subtilisin-like protease SDD1</fullName>
    </submittedName>
</protein>
<evidence type="ECO:0000256" key="3">
    <source>
        <dbReference type="ARBA" id="ARBA00022525"/>
    </source>
</evidence>
<proteinExistence type="inferred from homology"/>
<keyword evidence="7 10" id="KW-0720">Serine protease</keyword>
<dbReference type="GO" id="GO:0005576">
    <property type="term" value="C:extracellular region"/>
    <property type="evidence" value="ECO:0007669"/>
    <property type="project" value="UniProtKB-SubCell"/>
</dbReference>
<keyword evidence="8" id="KW-0325">Glycoprotein</keyword>
<dbReference type="InterPro" id="IPR023827">
    <property type="entry name" value="Peptidase_S8_Asp-AS"/>
</dbReference>
<dbReference type="InterPro" id="IPR015500">
    <property type="entry name" value="Peptidase_S8_subtilisin-rel"/>
</dbReference>
<dbReference type="Gene3D" id="3.50.30.30">
    <property type="match status" value="1"/>
</dbReference>
<keyword evidence="4 10" id="KW-0645">Protease</keyword>
<dbReference type="AlphaFoldDB" id="A0A1D1YHR8"/>
<evidence type="ECO:0000256" key="8">
    <source>
        <dbReference type="ARBA" id="ARBA00023180"/>
    </source>
</evidence>
<dbReference type="FunFam" id="3.40.50.200:FF:000006">
    <property type="entry name" value="Subtilisin-like protease SBT1.5"/>
    <property type="match status" value="1"/>
</dbReference>
<feature type="transmembrane region" description="Helical" evidence="11">
    <location>
        <begin position="21"/>
        <end position="44"/>
    </location>
</feature>
<evidence type="ECO:0000313" key="16">
    <source>
        <dbReference type="EMBL" id="JAT54188.1"/>
    </source>
</evidence>
<gene>
    <name evidence="16" type="primary">SDD1_24</name>
    <name evidence="16" type="ORF">g.107981</name>
</gene>
<keyword evidence="11" id="KW-0812">Transmembrane</keyword>
<evidence type="ECO:0000259" key="13">
    <source>
        <dbReference type="Pfam" id="PF02225"/>
    </source>
</evidence>
<evidence type="ECO:0000256" key="7">
    <source>
        <dbReference type="ARBA" id="ARBA00022825"/>
    </source>
</evidence>
<organism evidence="16">
    <name type="scientific">Anthurium amnicola</name>
    <dbReference type="NCBI Taxonomy" id="1678845"/>
    <lineage>
        <taxon>Eukaryota</taxon>
        <taxon>Viridiplantae</taxon>
        <taxon>Streptophyta</taxon>
        <taxon>Embryophyta</taxon>
        <taxon>Tracheophyta</taxon>
        <taxon>Spermatophyta</taxon>
        <taxon>Magnoliopsida</taxon>
        <taxon>Liliopsida</taxon>
        <taxon>Araceae</taxon>
        <taxon>Pothoideae</taxon>
        <taxon>Potheae</taxon>
        <taxon>Anthurium</taxon>
    </lineage>
</organism>
<comment type="subcellular location">
    <subcellularLocation>
        <location evidence="1">Secreted</location>
    </subcellularLocation>
</comment>
<feature type="active site" description="Charge relay system" evidence="9 10">
    <location>
        <position position="571"/>
    </location>
</feature>
<feature type="non-terminal residue" evidence="16">
    <location>
        <position position="1"/>
    </location>
</feature>
<evidence type="ECO:0000259" key="15">
    <source>
        <dbReference type="Pfam" id="PF17766"/>
    </source>
</evidence>
<evidence type="ECO:0000256" key="9">
    <source>
        <dbReference type="PIRSR" id="PIRSR615500-1"/>
    </source>
</evidence>
<accession>A0A1D1YHR8</accession>
<dbReference type="Pfam" id="PF00082">
    <property type="entry name" value="Peptidase_S8"/>
    <property type="match status" value="1"/>
</dbReference>
<keyword evidence="11" id="KW-1133">Transmembrane helix</keyword>
<sequence>AISSLTRKPSLTMGNPKSSTPFVSIFFSFLFSVAPLVVLGLSVASLPVQGTASSAGDDATRGLHTYIVHVKPPAGTVFASHEEREAWHTSFLPTATQSSTVPRMVYSYGNVIGGFAARLTAEEVKAVGEKEGFLHAHPDRFLPLQTTHTPKFLGLSPQQGFVNGSSFGRGVIVGVLDTGLFPDHPSFSGKGMPPPPPKWKGRCDFNASLCNNKLIGARAFLSGAAAAAGRSGTTAPAPPFDEVGHGTHTASTAAGQFVAGAQVFGNALGTAVGMAPHAHLAIYQVCGETGCTESDILAAMDTAVADGVDVLSLSLGGPSVPFYSDGLAIGAFGAVERGVFVSCAAANGGPVPSSLSNEAPWILTVAASTMDRSIRATVRLGNGKELDGESIFQPKDFPSTPMPLVYAAASGKPNATFCGNGSLDGLDVKGKIVLCDRGLGVARIAKGMTVKAAGGAGMVLANQVLDGYSTLADPHVLPASHVAYQDGIDAKRYISSTDNPTASLVFEGTLLGTSPAPSITSFSSRGPSLASPGILKPDVTGPGVSVLAAWRVQVGPPPTSGAPFNMISGTSMSTPHLSGIAALLKAAHPDWSPAAIKSAIMTTADALDRDGNPITNERHLPADFFAVGSGHVNPTKAGDPGLVYDLGARDYVPYLCGLGYTNSQVEAITRRPAICSTSGSIAEAELNYPSISVSLSAASNSVTVKRTVRNVGKAYSVYTAMVYSPMGVTVSVQPQRLVFTGVGQERSFSVTLTRTGGSGGAVLQGVLMLSSPQHVVRSPISVTLK</sequence>
<dbReference type="PANTHER" id="PTHR10795">
    <property type="entry name" value="PROPROTEIN CONVERTASE SUBTILISIN/KEXIN"/>
    <property type="match status" value="1"/>
</dbReference>
<name>A0A1D1YHR8_9ARAE</name>
<dbReference type="CDD" id="cd02120">
    <property type="entry name" value="PA_subtilisin_like"/>
    <property type="match status" value="1"/>
</dbReference>
<dbReference type="InterPro" id="IPR041469">
    <property type="entry name" value="Subtilisin-like_FN3"/>
</dbReference>
<dbReference type="SUPFAM" id="SSF52743">
    <property type="entry name" value="Subtilisin-like"/>
    <property type="match status" value="1"/>
</dbReference>
<dbReference type="InterPro" id="IPR046450">
    <property type="entry name" value="PA_dom_sf"/>
</dbReference>
<dbReference type="InterPro" id="IPR034197">
    <property type="entry name" value="Peptidases_S8_3"/>
</dbReference>
<dbReference type="InterPro" id="IPR036852">
    <property type="entry name" value="Peptidase_S8/S53_dom_sf"/>
</dbReference>
<evidence type="ECO:0000256" key="2">
    <source>
        <dbReference type="ARBA" id="ARBA00011073"/>
    </source>
</evidence>
<evidence type="ECO:0000256" key="5">
    <source>
        <dbReference type="ARBA" id="ARBA00022729"/>
    </source>
</evidence>
<dbReference type="CDD" id="cd04852">
    <property type="entry name" value="Peptidases_S8_3"/>
    <property type="match status" value="1"/>
</dbReference>
<dbReference type="InterPro" id="IPR010259">
    <property type="entry name" value="S8pro/Inhibitor_I9"/>
</dbReference>
<keyword evidence="6 10" id="KW-0378">Hydrolase</keyword>
<dbReference type="InterPro" id="IPR003137">
    <property type="entry name" value="PA_domain"/>
</dbReference>
<feature type="domain" description="Inhibitor I9" evidence="14">
    <location>
        <begin position="65"/>
        <end position="144"/>
    </location>
</feature>
<feature type="active site" description="Charge relay system" evidence="9 10">
    <location>
        <position position="177"/>
    </location>
</feature>
<dbReference type="InterPro" id="IPR000209">
    <property type="entry name" value="Peptidase_S8/S53_dom"/>
</dbReference>
<evidence type="ECO:0000256" key="11">
    <source>
        <dbReference type="SAM" id="Phobius"/>
    </source>
</evidence>
<dbReference type="Gene3D" id="3.30.70.80">
    <property type="entry name" value="Peptidase S8 propeptide/proteinase inhibitor I9"/>
    <property type="match status" value="1"/>
</dbReference>
<dbReference type="PROSITE" id="PS00136">
    <property type="entry name" value="SUBTILASE_ASP"/>
    <property type="match status" value="1"/>
</dbReference>
<dbReference type="EMBL" id="GDJX01013748">
    <property type="protein sequence ID" value="JAT54188.1"/>
    <property type="molecule type" value="Transcribed_RNA"/>
</dbReference>
<evidence type="ECO:0000256" key="6">
    <source>
        <dbReference type="ARBA" id="ARBA00022801"/>
    </source>
</evidence>
<dbReference type="Gene3D" id="2.60.40.2310">
    <property type="match status" value="1"/>
</dbReference>
<dbReference type="Pfam" id="PF02225">
    <property type="entry name" value="PA"/>
    <property type="match status" value="1"/>
</dbReference>
<keyword evidence="11" id="KW-0472">Membrane</keyword>
<dbReference type="InterPro" id="IPR045051">
    <property type="entry name" value="SBT"/>
</dbReference>
<dbReference type="Gene3D" id="3.40.50.200">
    <property type="entry name" value="Peptidase S8/S53 domain"/>
    <property type="match status" value="1"/>
</dbReference>
<dbReference type="GO" id="GO:0006508">
    <property type="term" value="P:proteolysis"/>
    <property type="evidence" value="ECO:0007669"/>
    <property type="project" value="UniProtKB-KW"/>
</dbReference>
<evidence type="ECO:0000256" key="4">
    <source>
        <dbReference type="ARBA" id="ARBA00022670"/>
    </source>
</evidence>
<dbReference type="SUPFAM" id="SSF52025">
    <property type="entry name" value="PA domain"/>
    <property type="match status" value="1"/>
</dbReference>
<dbReference type="Pfam" id="PF17766">
    <property type="entry name" value="fn3_6"/>
    <property type="match status" value="1"/>
</dbReference>
<reference evidence="16" key="1">
    <citation type="submission" date="2015-07" db="EMBL/GenBank/DDBJ databases">
        <title>Transcriptome Assembly of Anthurium amnicola.</title>
        <authorList>
            <person name="Suzuki J."/>
        </authorList>
    </citation>
    <scope>NUCLEOTIDE SEQUENCE</scope>
</reference>
<feature type="domain" description="Peptidase S8/S53" evidence="12">
    <location>
        <begin position="168"/>
        <end position="608"/>
    </location>
</feature>
<evidence type="ECO:0000256" key="10">
    <source>
        <dbReference type="PROSITE-ProRule" id="PRU01240"/>
    </source>
</evidence>